<dbReference type="GO" id="GO:0016853">
    <property type="term" value="F:isomerase activity"/>
    <property type="evidence" value="ECO:0007669"/>
    <property type="project" value="UniProtKB-KW"/>
</dbReference>
<keyword evidence="2" id="KW-0413">Isomerase</keyword>
<sequence>MQARKQRHLPASYYRGGTSRAVLFNGKDLPSNRYEWSNIFRGVIGSPDVKYGRQLDGMGGGLSSLNKVCVVETCPDDDPDGADVDYTFAAIGVRDDEVDFSSNCGNMTSAIGPFALDAGLIKHGRRPDEKVDPGYITVRIRNTNTSKIIDATFPIDDDGSPQMYGDFAIDGVVGTASKIRLAFLNPAGSKTGSLLPTSSIIDTIHSITVTCIDVGNPCVFVPASAVSVPGEILPDAIESHPTLLHRLDEIRKEAAVRMGISETIDRVPGSIPKIAIVSQGKNGKSDITVRAISVGQPHRAVPITVAMALASATEIKGSIPYELCHLSRSGAHGPVDADGVTIGHPTGTILVTSTFGEEKASNGEPIVTDATVFRTARLLMKGEVYWRQ</sequence>
<dbReference type="Gene3D" id="3.10.310.10">
    <property type="entry name" value="Diaminopimelate Epimerase, Chain A, domain 1"/>
    <property type="match status" value="2"/>
</dbReference>
<dbReference type="PANTHER" id="PTHR43709:SF2">
    <property type="entry name" value="DUF453 DOMAIN PROTEIN (AFU_ORTHOLOGUE AFUA_6G00360)"/>
    <property type="match status" value="1"/>
</dbReference>
<proteinExistence type="inferred from homology"/>
<evidence type="ECO:0000256" key="1">
    <source>
        <dbReference type="ARBA" id="ARBA00007673"/>
    </source>
</evidence>
<protein>
    <recommendedName>
        <fullName evidence="5">Methylitaconate delta2-delta3-isomerase</fullName>
    </recommendedName>
</protein>
<evidence type="ECO:0000313" key="3">
    <source>
        <dbReference type="EMBL" id="KKY27215.1"/>
    </source>
</evidence>
<dbReference type="Proteomes" id="UP000053317">
    <property type="component" value="Unassembled WGS sequence"/>
</dbReference>
<reference evidence="3 4" key="1">
    <citation type="submission" date="2015-05" db="EMBL/GenBank/DDBJ databases">
        <title>Distinctive expansion of gene families associated with plant cell wall degradation and secondary metabolism in the genomes of grapevine trunk pathogens.</title>
        <authorList>
            <person name="Lawrence D.P."/>
            <person name="Travadon R."/>
            <person name="Rolshausen P.E."/>
            <person name="Baumgartner K."/>
        </authorList>
    </citation>
    <scope>NUCLEOTIDE SEQUENCE [LARGE SCALE GENOMIC DNA]</scope>
    <source>
        <strain evidence="3">UCRPC4</strain>
    </source>
</reference>
<evidence type="ECO:0000313" key="4">
    <source>
        <dbReference type="Proteomes" id="UP000053317"/>
    </source>
</evidence>
<keyword evidence="4" id="KW-1185">Reference proteome</keyword>
<name>A0A0G2HFG2_PHACM</name>
<accession>A0A0G2HFG2</accession>
<gene>
    <name evidence="3" type="ORF">UCRPC4_g01198</name>
</gene>
<comment type="similarity">
    <text evidence="1">Belongs to the PrpF family.</text>
</comment>
<dbReference type="Pfam" id="PF04303">
    <property type="entry name" value="PrpF"/>
    <property type="match status" value="1"/>
</dbReference>
<dbReference type="SUPFAM" id="SSF54506">
    <property type="entry name" value="Diaminopimelate epimerase-like"/>
    <property type="match status" value="2"/>
</dbReference>
<comment type="caution">
    <text evidence="3">The sequence shown here is derived from an EMBL/GenBank/DDBJ whole genome shotgun (WGS) entry which is preliminary data.</text>
</comment>
<dbReference type="AlphaFoldDB" id="A0A0G2HFG2"/>
<dbReference type="PANTHER" id="PTHR43709">
    <property type="entry name" value="ACONITATE ISOMERASE-RELATED"/>
    <property type="match status" value="1"/>
</dbReference>
<dbReference type="OrthoDB" id="10267539at2759"/>
<evidence type="ECO:0000256" key="2">
    <source>
        <dbReference type="ARBA" id="ARBA00023235"/>
    </source>
</evidence>
<reference evidence="3 4" key="2">
    <citation type="submission" date="2015-05" db="EMBL/GenBank/DDBJ databases">
        <authorList>
            <person name="Morales-Cruz A."/>
            <person name="Amrine K.C."/>
            <person name="Cantu D."/>
        </authorList>
    </citation>
    <scope>NUCLEOTIDE SEQUENCE [LARGE SCALE GENOMIC DNA]</scope>
    <source>
        <strain evidence="3">UCRPC4</strain>
    </source>
</reference>
<organism evidence="3 4">
    <name type="scientific">Phaeomoniella chlamydospora</name>
    <name type="common">Phaeoacremonium chlamydosporum</name>
    <dbReference type="NCBI Taxonomy" id="158046"/>
    <lineage>
        <taxon>Eukaryota</taxon>
        <taxon>Fungi</taxon>
        <taxon>Dikarya</taxon>
        <taxon>Ascomycota</taxon>
        <taxon>Pezizomycotina</taxon>
        <taxon>Eurotiomycetes</taxon>
        <taxon>Chaetothyriomycetidae</taxon>
        <taxon>Phaeomoniellales</taxon>
        <taxon>Phaeomoniellaceae</taxon>
        <taxon>Phaeomoniella</taxon>
    </lineage>
</organism>
<evidence type="ECO:0008006" key="5">
    <source>
        <dbReference type="Google" id="ProtNLM"/>
    </source>
</evidence>
<dbReference type="EMBL" id="LCWF01000027">
    <property type="protein sequence ID" value="KKY27215.1"/>
    <property type="molecule type" value="Genomic_DNA"/>
</dbReference>
<dbReference type="InterPro" id="IPR007400">
    <property type="entry name" value="PrpF-like"/>
</dbReference>